<sequence length="394" mass="43874">MSLLFPTPTYTPPGQLLASTSTAALLASSLCIPAPPSYTNLLAPAFEVPQDGPIVPDNYTKDLFSDFGYVVRAKTESEEDLLLWLFLYRQVGTDTVIDCDISQSAMVVTNYTAAEKEIMHNTPFLNKGQNIDDYYTPGALQFNETKDEVTWKLDGRELASSPPHYKARGEHGGIKVNLDLVQWSDLFYQIGPFTEINSEGGGAGGILHLKANGTVTANNITYTISEGYAIHERIITAGVVPARLQYMGGRGSPWFNSWGKQFSFWTMGTDVGNDTMSIQMFINIDNQTIIVEEPLYAQIIALDNWFDPKTNQINPSKWKITAITELGTLDATVTAYGRWYYTWIRRGGTILVHSYIADTVATFTRKDGSVVSERQVSMVEYMRTLYNQGLNEVV</sequence>
<name>A0A6A6QQF4_9PEZI</name>
<gene>
    <name evidence="1" type="ORF">BU16DRAFT_589203</name>
</gene>
<evidence type="ECO:0008006" key="3">
    <source>
        <dbReference type="Google" id="ProtNLM"/>
    </source>
</evidence>
<evidence type="ECO:0000313" key="2">
    <source>
        <dbReference type="Proteomes" id="UP000799750"/>
    </source>
</evidence>
<organism evidence="1 2">
    <name type="scientific">Lophium mytilinum</name>
    <dbReference type="NCBI Taxonomy" id="390894"/>
    <lineage>
        <taxon>Eukaryota</taxon>
        <taxon>Fungi</taxon>
        <taxon>Dikarya</taxon>
        <taxon>Ascomycota</taxon>
        <taxon>Pezizomycotina</taxon>
        <taxon>Dothideomycetes</taxon>
        <taxon>Pleosporomycetidae</taxon>
        <taxon>Mytilinidiales</taxon>
        <taxon>Mytilinidiaceae</taxon>
        <taxon>Lophium</taxon>
    </lineage>
</organism>
<dbReference type="AlphaFoldDB" id="A0A6A6QQF4"/>
<proteinExistence type="predicted"/>
<protein>
    <recommendedName>
        <fullName evidence="3">AttH domain-containing protein</fullName>
    </recommendedName>
</protein>
<dbReference type="OrthoDB" id="4341326at2759"/>
<keyword evidence="2" id="KW-1185">Reference proteome</keyword>
<accession>A0A6A6QQF4</accession>
<reference evidence="1" key="1">
    <citation type="journal article" date="2020" name="Stud. Mycol.">
        <title>101 Dothideomycetes genomes: a test case for predicting lifestyles and emergence of pathogens.</title>
        <authorList>
            <person name="Haridas S."/>
            <person name="Albert R."/>
            <person name="Binder M."/>
            <person name="Bloem J."/>
            <person name="Labutti K."/>
            <person name="Salamov A."/>
            <person name="Andreopoulos B."/>
            <person name="Baker S."/>
            <person name="Barry K."/>
            <person name="Bills G."/>
            <person name="Bluhm B."/>
            <person name="Cannon C."/>
            <person name="Castanera R."/>
            <person name="Culley D."/>
            <person name="Daum C."/>
            <person name="Ezra D."/>
            <person name="Gonzalez J."/>
            <person name="Henrissat B."/>
            <person name="Kuo A."/>
            <person name="Liang C."/>
            <person name="Lipzen A."/>
            <person name="Lutzoni F."/>
            <person name="Magnuson J."/>
            <person name="Mondo S."/>
            <person name="Nolan M."/>
            <person name="Ohm R."/>
            <person name="Pangilinan J."/>
            <person name="Park H.-J."/>
            <person name="Ramirez L."/>
            <person name="Alfaro M."/>
            <person name="Sun H."/>
            <person name="Tritt A."/>
            <person name="Yoshinaga Y."/>
            <person name="Zwiers L.-H."/>
            <person name="Turgeon B."/>
            <person name="Goodwin S."/>
            <person name="Spatafora J."/>
            <person name="Crous P."/>
            <person name="Grigoriev I."/>
        </authorList>
    </citation>
    <scope>NUCLEOTIDE SEQUENCE</scope>
    <source>
        <strain evidence="1">CBS 269.34</strain>
    </source>
</reference>
<dbReference type="SUPFAM" id="SSF159245">
    <property type="entry name" value="AttH-like"/>
    <property type="match status" value="1"/>
</dbReference>
<evidence type="ECO:0000313" key="1">
    <source>
        <dbReference type="EMBL" id="KAF2494386.1"/>
    </source>
</evidence>
<dbReference type="Proteomes" id="UP000799750">
    <property type="component" value="Unassembled WGS sequence"/>
</dbReference>
<dbReference type="EMBL" id="MU004190">
    <property type="protein sequence ID" value="KAF2494386.1"/>
    <property type="molecule type" value="Genomic_DNA"/>
</dbReference>